<comment type="caution">
    <text evidence="8">The sequence shown here is derived from an EMBL/GenBank/DDBJ whole genome shotgun (WGS) entry which is preliminary data.</text>
</comment>
<feature type="transmembrane region" description="Helical" evidence="6">
    <location>
        <begin position="58"/>
        <end position="80"/>
    </location>
</feature>
<dbReference type="PROSITE" id="PS51751">
    <property type="entry name" value="EXPERA"/>
    <property type="match status" value="1"/>
</dbReference>
<keyword evidence="2 5" id="KW-0812">Transmembrane</keyword>
<dbReference type="GO" id="GO:0016020">
    <property type="term" value="C:membrane"/>
    <property type="evidence" value="ECO:0007669"/>
    <property type="project" value="UniProtKB-SubCell"/>
</dbReference>
<dbReference type="EMBL" id="BSYR01000035">
    <property type="protein sequence ID" value="GMI99834.1"/>
    <property type="molecule type" value="Genomic_DNA"/>
</dbReference>
<evidence type="ECO:0000256" key="5">
    <source>
        <dbReference type="PROSITE-ProRule" id="PRU01087"/>
    </source>
</evidence>
<proteinExistence type="predicted"/>
<evidence type="ECO:0000313" key="9">
    <source>
        <dbReference type="Proteomes" id="UP001165190"/>
    </source>
</evidence>
<protein>
    <recommendedName>
        <fullName evidence="7">EXPERA domain-containing protein</fullName>
    </recommendedName>
</protein>
<dbReference type="OrthoDB" id="433124at2759"/>
<keyword evidence="9" id="KW-1185">Reference proteome</keyword>
<name>A0A9W7IPJ3_HIBTR</name>
<dbReference type="Proteomes" id="UP001165190">
    <property type="component" value="Unassembled WGS sequence"/>
</dbReference>
<evidence type="ECO:0000256" key="2">
    <source>
        <dbReference type="ARBA" id="ARBA00022692"/>
    </source>
</evidence>
<keyword evidence="3 5" id="KW-1133">Transmembrane helix</keyword>
<feature type="domain" description="EXPERA" evidence="7">
    <location>
        <begin position="9"/>
        <end position="136"/>
    </location>
</feature>
<evidence type="ECO:0000259" key="7">
    <source>
        <dbReference type="PROSITE" id="PS51751"/>
    </source>
</evidence>
<feature type="transmembrane region" description="Helical" evidence="6">
    <location>
        <begin position="92"/>
        <end position="112"/>
    </location>
</feature>
<dbReference type="PANTHER" id="PTHR31204:SF1">
    <property type="entry name" value="SIGMA INTRACELLULAR RECEPTOR 2"/>
    <property type="match status" value="1"/>
</dbReference>
<reference evidence="8" key="1">
    <citation type="submission" date="2023-05" db="EMBL/GenBank/DDBJ databases">
        <title>Genome and transcriptome analyses reveal genes involved in the formation of fine ridges on petal epidermal cells in Hibiscus trionum.</title>
        <authorList>
            <person name="Koshimizu S."/>
            <person name="Masuda S."/>
            <person name="Ishii T."/>
            <person name="Shirasu K."/>
            <person name="Hoshino A."/>
            <person name="Arita M."/>
        </authorList>
    </citation>
    <scope>NUCLEOTIDE SEQUENCE</scope>
    <source>
        <strain evidence="8">Hamamatsu line</strain>
    </source>
</reference>
<organism evidence="8 9">
    <name type="scientific">Hibiscus trionum</name>
    <name type="common">Flower of an hour</name>
    <dbReference type="NCBI Taxonomy" id="183268"/>
    <lineage>
        <taxon>Eukaryota</taxon>
        <taxon>Viridiplantae</taxon>
        <taxon>Streptophyta</taxon>
        <taxon>Embryophyta</taxon>
        <taxon>Tracheophyta</taxon>
        <taxon>Spermatophyta</taxon>
        <taxon>Magnoliopsida</taxon>
        <taxon>eudicotyledons</taxon>
        <taxon>Gunneridae</taxon>
        <taxon>Pentapetalae</taxon>
        <taxon>rosids</taxon>
        <taxon>malvids</taxon>
        <taxon>Malvales</taxon>
        <taxon>Malvaceae</taxon>
        <taxon>Malvoideae</taxon>
        <taxon>Hibiscus</taxon>
    </lineage>
</organism>
<evidence type="ECO:0000256" key="6">
    <source>
        <dbReference type="SAM" id="Phobius"/>
    </source>
</evidence>
<feature type="transmembrane region" description="Helical" evidence="6">
    <location>
        <begin position="7"/>
        <end position="25"/>
    </location>
</feature>
<evidence type="ECO:0000256" key="3">
    <source>
        <dbReference type="ARBA" id="ARBA00022989"/>
    </source>
</evidence>
<dbReference type="AlphaFoldDB" id="A0A9W7IPJ3"/>
<dbReference type="PANTHER" id="PTHR31204">
    <property type="entry name" value="SIGMA INTRACELLULAR RECEPTOR 2"/>
    <property type="match status" value="1"/>
</dbReference>
<feature type="transmembrane region" description="Helical" evidence="6">
    <location>
        <begin position="124"/>
        <end position="141"/>
    </location>
</feature>
<accession>A0A9W7IPJ3</accession>
<dbReference type="GO" id="GO:0005783">
    <property type="term" value="C:endoplasmic reticulum"/>
    <property type="evidence" value="ECO:0007669"/>
    <property type="project" value="TreeGrafter"/>
</dbReference>
<gene>
    <name evidence="8" type="ORF">HRI_003652700</name>
</gene>
<evidence type="ECO:0000313" key="8">
    <source>
        <dbReference type="EMBL" id="GMI99834.1"/>
    </source>
</evidence>
<evidence type="ECO:0000256" key="4">
    <source>
        <dbReference type="ARBA" id="ARBA00023136"/>
    </source>
</evidence>
<dbReference type="Pfam" id="PF05241">
    <property type="entry name" value="EBP"/>
    <property type="match status" value="1"/>
</dbReference>
<dbReference type="InterPro" id="IPR033118">
    <property type="entry name" value="EXPERA"/>
</dbReference>
<dbReference type="InterPro" id="IPR051987">
    <property type="entry name" value="Sigma-2_receptor-like"/>
</dbReference>
<sequence>MGNLGKVVDGLLLLAFVGILVIVPLDIPDSVVPYDRNPFYKFYTAVSQDYLVLERPPFFMALMMLELFYLFPLAVLNIYGLLAGKPWFNSTCLIFGSSIIASTTAMVGDILGSGKPSAAFMARLYSPFIPLGVLAVVRGLVPLSCKAAPINANGPGLALKKKA</sequence>
<keyword evidence="4 5" id="KW-0472">Membrane</keyword>
<evidence type="ECO:0000256" key="1">
    <source>
        <dbReference type="ARBA" id="ARBA00004141"/>
    </source>
</evidence>
<comment type="subcellular location">
    <subcellularLocation>
        <location evidence="1">Membrane</location>
        <topology evidence="1">Multi-pass membrane protein</topology>
    </subcellularLocation>
</comment>